<dbReference type="EMBL" id="MU006288">
    <property type="protein sequence ID" value="KAF2856879.1"/>
    <property type="molecule type" value="Genomic_DNA"/>
</dbReference>
<feature type="domain" description="DUF7587" evidence="2">
    <location>
        <begin position="412"/>
        <end position="560"/>
    </location>
</feature>
<gene>
    <name evidence="3" type="ORF">T440DRAFT_524729</name>
</gene>
<dbReference type="Pfam" id="PF24494">
    <property type="entry name" value="DUF7587"/>
    <property type="match status" value="1"/>
</dbReference>
<reference evidence="3" key="1">
    <citation type="submission" date="2020-01" db="EMBL/GenBank/DDBJ databases">
        <authorList>
            <consortium name="DOE Joint Genome Institute"/>
            <person name="Haridas S."/>
            <person name="Albert R."/>
            <person name="Binder M."/>
            <person name="Bloem J."/>
            <person name="Labutti K."/>
            <person name="Salamov A."/>
            <person name="Andreopoulos B."/>
            <person name="Baker S.E."/>
            <person name="Barry K."/>
            <person name="Bills G."/>
            <person name="Bluhm B.H."/>
            <person name="Cannon C."/>
            <person name="Castanera R."/>
            <person name="Culley D.E."/>
            <person name="Daum C."/>
            <person name="Ezra D."/>
            <person name="Gonzalez J.B."/>
            <person name="Henrissat B."/>
            <person name="Kuo A."/>
            <person name="Liang C."/>
            <person name="Lipzen A."/>
            <person name="Lutzoni F."/>
            <person name="Magnuson J."/>
            <person name="Mondo S."/>
            <person name="Nolan M."/>
            <person name="Ohm R."/>
            <person name="Pangilinan J."/>
            <person name="Park H.-J."/>
            <person name="Ramirez L."/>
            <person name="Alfaro M."/>
            <person name="Sun H."/>
            <person name="Tritt A."/>
            <person name="Yoshinaga Y."/>
            <person name="Zwiers L.-H."/>
            <person name="Turgeon B.G."/>
            <person name="Goodwin S.B."/>
            <person name="Spatafora J.W."/>
            <person name="Crous P.W."/>
            <person name="Grigoriev I.V."/>
        </authorList>
    </citation>
    <scope>NUCLEOTIDE SEQUENCE</scope>
    <source>
        <strain evidence="3">IPT5</strain>
    </source>
</reference>
<feature type="region of interest" description="Disordered" evidence="1">
    <location>
        <begin position="93"/>
        <end position="112"/>
    </location>
</feature>
<protein>
    <recommendedName>
        <fullName evidence="2">DUF7587 domain-containing protein</fullName>
    </recommendedName>
</protein>
<dbReference type="Proteomes" id="UP000799423">
    <property type="component" value="Unassembled WGS sequence"/>
</dbReference>
<dbReference type="OrthoDB" id="5397734at2759"/>
<evidence type="ECO:0000313" key="4">
    <source>
        <dbReference type="Proteomes" id="UP000799423"/>
    </source>
</evidence>
<organism evidence="3 4">
    <name type="scientific">Plenodomus tracheiphilus IPT5</name>
    <dbReference type="NCBI Taxonomy" id="1408161"/>
    <lineage>
        <taxon>Eukaryota</taxon>
        <taxon>Fungi</taxon>
        <taxon>Dikarya</taxon>
        <taxon>Ascomycota</taxon>
        <taxon>Pezizomycotina</taxon>
        <taxon>Dothideomycetes</taxon>
        <taxon>Pleosporomycetidae</taxon>
        <taxon>Pleosporales</taxon>
        <taxon>Pleosporineae</taxon>
        <taxon>Leptosphaeriaceae</taxon>
        <taxon>Plenodomus</taxon>
    </lineage>
</organism>
<keyword evidence="4" id="KW-1185">Reference proteome</keyword>
<accession>A0A6A7BQG6</accession>
<name>A0A6A7BQG6_9PLEO</name>
<dbReference type="InterPro" id="IPR056009">
    <property type="entry name" value="DUF7587"/>
</dbReference>
<dbReference type="AlphaFoldDB" id="A0A6A7BQG6"/>
<evidence type="ECO:0000313" key="3">
    <source>
        <dbReference type="EMBL" id="KAF2856879.1"/>
    </source>
</evidence>
<sequence length="702" mass="77531">MTVGGTWQPLTGAGIMMWKPTPASNLDETQQALSQMAFSEEDIQVQLNSSYDGGKCDSILPSVEATTTPSFMAEKHEQYRSPSIESTLSARSDNNMFSSDAHNHTPPSSPPLAECPWDEQLKVFADLSEEKTFAPVFDSALSGLPNSIASYEGGYVSDNTDRTDFLLDSPCPHIEGSRQPLQVFSSLQTIAKKSDTVVRRLDFGGSSKTHKQIPQKGLMATALEYSPPHRWTPSQRNFLCVLWRWYARDTDAFAQLFNAVHGLELPMRKVRDQFENYIRLHGGRAFPMYHEVYEATPFADPAGRYDSTRNLIEEIARLSGIELHRLNQEVTSPSGQAAKAKSALTRRNYKALVRRAKETGISPVAVQPSRAAVQTIHIGGFSLVTDDSLEVFSDVEDTPLKDHVEGTSYFKSPCLLFRVWDASSRTSFGPDGFVSSAFKEWSEIPPPIPPNDPYQVFKLLAHLHLSRIGDTPCFIAAAESLIQVLTIAASLNKPQIAVIDLNAPCMQQQHKTHLASQTLKWLKTDGKIKLPYRYQGHGDWFAHATIPQEAILKHFEVESLTEFCDHDDAAARMMNLEAFEPGLKTGQVASALRDRGTVLNKTAAGALGRLANLFLGDTRASLQHISAFIARIVDGWAIEKNDATDLHSLSSMAAAFATNFGSHSGCSRQDLMGAFLDGIDDGIKSAARWSRSGSGRRKMKRH</sequence>
<proteinExistence type="predicted"/>
<evidence type="ECO:0000256" key="1">
    <source>
        <dbReference type="SAM" id="MobiDB-lite"/>
    </source>
</evidence>
<evidence type="ECO:0000259" key="2">
    <source>
        <dbReference type="Pfam" id="PF24494"/>
    </source>
</evidence>